<dbReference type="AlphaFoldDB" id="A0AAD5WDN7"/>
<evidence type="ECO:0000256" key="1">
    <source>
        <dbReference type="SAM" id="MobiDB-lite"/>
    </source>
</evidence>
<gene>
    <name evidence="3" type="ORF">KIN20_027281</name>
</gene>
<reference evidence="3" key="1">
    <citation type="submission" date="2021-06" db="EMBL/GenBank/DDBJ databases">
        <title>Parelaphostrongylus tenuis whole genome reference sequence.</title>
        <authorList>
            <person name="Garwood T.J."/>
            <person name="Larsen P.A."/>
            <person name="Fountain-Jones N.M."/>
            <person name="Garbe J.R."/>
            <person name="Macchietto M.G."/>
            <person name="Kania S.A."/>
            <person name="Gerhold R.W."/>
            <person name="Richards J.E."/>
            <person name="Wolf T.M."/>
        </authorList>
    </citation>
    <scope>NUCLEOTIDE SEQUENCE</scope>
    <source>
        <strain evidence="3">MNPRO001-30</strain>
        <tissue evidence="3">Meninges</tissue>
    </source>
</reference>
<evidence type="ECO:0000313" key="4">
    <source>
        <dbReference type="Proteomes" id="UP001196413"/>
    </source>
</evidence>
<comment type="caution">
    <text evidence="3">The sequence shown here is derived from an EMBL/GenBank/DDBJ whole genome shotgun (WGS) entry which is preliminary data.</text>
</comment>
<dbReference type="Gene3D" id="3.40.1440.10">
    <property type="entry name" value="GIY-YIG endonuclease"/>
    <property type="match status" value="1"/>
</dbReference>
<evidence type="ECO:0000313" key="3">
    <source>
        <dbReference type="EMBL" id="KAJ1366590.1"/>
    </source>
</evidence>
<feature type="domain" description="C2H2-type" evidence="2">
    <location>
        <begin position="21"/>
        <end position="43"/>
    </location>
</feature>
<dbReference type="EMBL" id="JAHQIW010005587">
    <property type="protein sequence ID" value="KAJ1366590.1"/>
    <property type="molecule type" value="Genomic_DNA"/>
</dbReference>
<dbReference type="InterPro" id="IPR035901">
    <property type="entry name" value="GIY-YIG_endonuc_sf"/>
</dbReference>
<accession>A0AAD5WDN7</accession>
<feature type="compositionally biased region" description="Basic and acidic residues" evidence="1">
    <location>
        <begin position="44"/>
        <end position="53"/>
    </location>
</feature>
<keyword evidence="4" id="KW-1185">Reference proteome</keyword>
<sequence>MGRTMHLITSISNSTIYLISCKACGGKYIGEASRPLHIRIREHLDGKTNKDPSKPLGTHRMQRHNDDDFESTLTEYYKGEECDCFGCTEIDPNDGAKSRVITRKSCDATKFSPIFHQRIPGVGAFTQYRKYFVLSF</sequence>
<organism evidence="3 4">
    <name type="scientific">Parelaphostrongylus tenuis</name>
    <name type="common">Meningeal worm</name>
    <dbReference type="NCBI Taxonomy" id="148309"/>
    <lineage>
        <taxon>Eukaryota</taxon>
        <taxon>Metazoa</taxon>
        <taxon>Ecdysozoa</taxon>
        <taxon>Nematoda</taxon>
        <taxon>Chromadorea</taxon>
        <taxon>Rhabditida</taxon>
        <taxon>Rhabditina</taxon>
        <taxon>Rhabditomorpha</taxon>
        <taxon>Strongyloidea</taxon>
        <taxon>Metastrongylidae</taxon>
        <taxon>Parelaphostrongylus</taxon>
    </lineage>
</organism>
<protein>
    <recommendedName>
        <fullName evidence="2">C2H2-type domain-containing protein</fullName>
    </recommendedName>
</protein>
<dbReference type="PROSITE" id="PS00028">
    <property type="entry name" value="ZINC_FINGER_C2H2_1"/>
    <property type="match status" value="1"/>
</dbReference>
<dbReference type="InterPro" id="IPR013087">
    <property type="entry name" value="Znf_C2H2_type"/>
</dbReference>
<feature type="region of interest" description="Disordered" evidence="1">
    <location>
        <begin position="44"/>
        <end position="64"/>
    </location>
</feature>
<evidence type="ECO:0000259" key="2">
    <source>
        <dbReference type="PROSITE" id="PS00028"/>
    </source>
</evidence>
<name>A0AAD5WDN7_PARTN</name>
<proteinExistence type="predicted"/>
<dbReference type="SUPFAM" id="SSF82771">
    <property type="entry name" value="GIY-YIG endonuclease"/>
    <property type="match status" value="1"/>
</dbReference>
<dbReference type="Proteomes" id="UP001196413">
    <property type="component" value="Unassembled WGS sequence"/>
</dbReference>